<name>A0A1M6EVF6_9BACT</name>
<dbReference type="InterPro" id="IPR004843">
    <property type="entry name" value="Calcineurin-like_PHP"/>
</dbReference>
<feature type="transmembrane region" description="Helical" evidence="3">
    <location>
        <begin position="72"/>
        <end position="99"/>
    </location>
</feature>
<evidence type="ECO:0000313" key="6">
    <source>
        <dbReference type="Proteomes" id="UP000184050"/>
    </source>
</evidence>
<dbReference type="InterPro" id="IPR029052">
    <property type="entry name" value="Metallo-depent_PP-like"/>
</dbReference>
<sequence>MRSFQILYILFFIIFYLLLAGGSIKNLTVIFLQNKKRLLKRLLWFLNVIIILGFISLYIYPNQPRNATNYPIYFYFNAILFTIFIFNIPNALAFVLHWFFEKKSIIISLAGFVISAGLGISLLYGVVIGKQNLTVKEVTLTYRNLPKNFDNYRIVQFSDLHIGGMLKSNTILNKTKTKFERMDPDLLLFTGDLVNNFQTETNGFLPVLKDMGDLSLSYSTLGNHDYGDYTDWDSPEEKLSNLEGIISVLNETGFTLLENQHTVIKKGNDSIFLVGVENWGHPPFPQYANLEKALQGVPEEAFTILMTHDPAHWESQVKGKKSIELTLSGHTHGLQWGLKPAGISFSLACLTSKYWGGLYRNGASVLYVNTGLGTIGIPWRLDMQPEITVFTLKRGEID</sequence>
<dbReference type="GO" id="GO:0046872">
    <property type="term" value="F:metal ion binding"/>
    <property type="evidence" value="ECO:0007669"/>
    <property type="project" value="UniProtKB-KW"/>
</dbReference>
<reference evidence="5 6" key="1">
    <citation type="submission" date="2016-11" db="EMBL/GenBank/DDBJ databases">
        <authorList>
            <person name="Jaros S."/>
            <person name="Januszkiewicz K."/>
            <person name="Wedrychowicz H."/>
        </authorList>
    </citation>
    <scope>NUCLEOTIDE SEQUENCE [LARGE SCALE GENOMIC DNA]</scope>
    <source>
        <strain evidence="5 6">DSM 27063</strain>
    </source>
</reference>
<evidence type="ECO:0000313" key="5">
    <source>
        <dbReference type="EMBL" id="SHI89441.1"/>
    </source>
</evidence>
<evidence type="ECO:0000256" key="3">
    <source>
        <dbReference type="SAM" id="Phobius"/>
    </source>
</evidence>
<organism evidence="5 6">
    <name type="scientific">Tangfeifania diversioriginum</name>
    <dbReference type="NCBI Taxonomy" id="1168035"/>
    <lineage>
        <taxon>Bacteria</taxon>
        <taxon>Pseudomonadati</taxon>
        <taxon>Bacteroidota</taxon>
        <taxon>Bacteroidia</taxon>
        <taxon>Marinilabiliales</taxon>
        <taxon>Prolixibacteraceae</taxon>
        <taxon>Tangfeifania</taxon>
    </lineage>
</organism>
<dbReference type="OrthoDB" id="9780884at2"/>
<accession>A0A1M6EVF6</accession>
<keyword evidence="3" id="KW-1133">Transmembrane helix</keyword>
<keyword evidence="1" id="KW-0479">Metal-binding</keyword>
<evidence type="ECO:0000256" key="1">
    <source>
        <dbReference type="ARBA" id="ARBA00022723"/>
    </source>
</evidence>
<dbReference type="GO" id="GO:0009245">
    <property type="term" value="P:lipid A biosynthetic process"/>
    <property type="evidence" value="ECO:0007669"/>
    <property type="project" value="TreeGrafter"/>
</dbReference>
<dbReference type="Pfam" id="PF00149">
    <property type="entry name" value="Metallophos"/>
    <property type="match status" value="1"/>
</dbReference>
<dbReference type="GO" id="GO:0008758">
    <property type="term" value="F:UDP-2,3-diacylglucosamine hydrolase activity"/>
    <property type="evidence" value="ECO:0007669"/>
    <property type="project" value="TreeGrafter"/>
</dbReference>
<dbReference type="PANTHER" id="PTHR31302:SF31">
    <property type="entry name" value="PHOSPHODIESTERASE YAEI"/>
    <property type="match status" value="1"/>
</dbReference>
<dbReference type="SUPFAM" id="SSF56300">
    <property type="entry name" value="Metallo-dependent phosphatases"/>
    <property type="match status" value="1"/>
</dbReference>
<dbReference type="PANTHER" id="PTHR31302">
    <property type="entry name" value="TRANSMEMBRANE PROTEIN WITH METALLOPHOSPHOESTERASE DOMAIN-RELATED"/>
    <property type="match status" value="1"/>
</dbReference>
<feature type="transmembrane region" description="Helical" evidence="3">
    <location>
        <begin position="6"/>
        <end position="30"/>
    </location>
</feature>
<feature type="transmembrane region" description="Helical" evidence="3">
    <location>
        <begin position="42"/>
        <end position="60"/>
    </location>
</feature>
<dbReference type="GO" id="GO:0016020">
    <property type="term" value="C:membrane"/>
    <property type="evidence" value="ECO:0007669"/>
    <property type="project" value="GOC"/>
</dbReference>
<keyword evidence="3" id="KW-0472">Membrane</keyword>
<protein>
    <recommendedName>
        <fullName evidence="4">Calcineurin-like phosphoesterase domain-containing protein</fullName>
    </recommendedName>
</protein>
<keyword evidence="3" id="KW-0812">Transmembrane</keyword>
<feature type="domain" description="Calcineurin-like phosphoesterase" evidence="4">
    <location>
        <begin position="153"/>
        <end position="333"/>
    </location>
</feature>
<dbReference type="EMBL" id="FQZE01000007">
    <property type="protein sequence ID" value="SHI89441.1"/>
    <property type="molecule type" value="Genomic_DNA"/>
</dbReference>
<evidence type="ECO:0000259" key="4">
    <source>
        <dbReference type="Pfam" id="PF00149"/>
    </source>
</evidence>
<feature type="transmembrane region" description="Helical" evidence="3">
    <location>
        <begin position="106"/>
        <end position="127"/>
    </location>
</feature>
<keyword evidence="2" id="KW-0378">Hydrolase</keyword>
<dbReference type="Proteomes" id="UP000184050">
    <property type="component" value="Unassembled WGS sequence"/>
</dbReference>
<proteinExistence type="predicted"/>
<dbReference type="AlphaFoldDB" id="A0A1M6EVF6"/>
<dbReference type="Gene3D" id="3.60.21.10">
    <property type="match status" value="1"/>
</dbReference>
<evidence type="ECO:0000256" key="2">
    <source>
        <dbReference type="ARBA" id="ARBA00022801"/>
    </source>
</evidence>
<dbReference type="InterPro" id="IPR051158">
    <property type="entry name" value="Metallophosphoesterase_sf"/>
</dbReference>
<gene>
    <name evidence="5" type="ORF">SAMN05444280_107136</name>
</gene>
<keyword evidence="6" id="KW-1185">Reference proteome</keyword>